<proteinExistence type="predicted"/>
<dbReference type="Proteomes" id="UP000192393">
    <property type="component" value="Unassembled WGS sequence"/>
</dbReference>
<keyword evidence="2" id="KW-0812">Transmembrane</keyword>
<keyword evidence="4" id="KW-1185">Reference proteome</keyword>
<dbReference type="InterPro" id="IPR016032">
    <property type="entry name" value="Sig_transdc_resp-reg_C-effctor"/>
</dbReference>
<accession>A0A1W1YL50</accession>
<feature type="coiled-coil region" evidence="1">
    <location>
        <begin position="110"/>
        <end position="154"/>
    </location>
</feature>
<evidence type="ECO:0000313" key="4">
    <source>
        <dbReference type="Proteomes" id="UP000192393"/>
    </source>
</evidence>
<dbReference type="GO" id="GO:0006355">
    <property type="term" value="P:regulation of DNA-templated transcription"/>
    <property type="evidence" value="ECO:0007669"/>
    <property type="project" value="InterPro"/>
</dbReference>
<evidence type="ECO:0000313" key="3">
    <source>
        <dbReference type="EMBL" id="SMC36856.1"/>
    </source>
</evidence>
<dbReference type="Gene3D" id="1.10.10.10">
    <property type="entry name" value="Winged helix-like DNA-binding domain superfamily/Winged helix DNA-binding domain"/>
    <property type="match status" value="1"/>
</dbReference>
<gene>
    <name evidence="3" type="ORF">SAMN06296427_101509</name>
</gene>
<name>A0A1W1YL50_9FLAO</name>
<dbReference type="STRING" id="1434700.SAMN06296427_101509"/>
<reference evidence="3 4" key="1">
    <citation type="submission" date="2017-04" db="EMBL/GenBank/DDBJ databases">
        <authorList>
            <person name="Afonso C.L."/>
            <person name="Miller P.J."/>
            <person name="Scott M.A."/>
            <person name="Spackman E."/>
            <person name="Goraichik I."/>
            <person name="Dimitrov K.M."/>
            <person name="Suarez D.L."/>
            <person name="Swayne D.E."/>
        </authorList>
    </citation>
    <scope>NUCLEOTIDE SEQUENCE [LARGE SCALE GENOMIC DNA]</scope>
    <source>
        <strain evidence="3 4">CGMCC 1.12708</strain>
    </source>
</reference>
<keyword evidence="1" id="KW-0175">Coiled coil</keyword>
<keyword evidence="2" id="KW-1133">Transmembrane helix</keyword>
<dbReference type="InterPro" id="IPR036388">
    <property type="entry name" value="WH-like_DNA-bd_sf"/>
</dbReference>
<keyword evidence="2" id="KW-0472">Membrane</keyword>
<evidence type="ECO:0008006" key="5">
    <source>
        <dbReference type="Google" id="ProtNLM"/>
    </source>
</evidence>
<dbReference type="GO" id="GO:0003677">
    <property type="term" value="F:DNA binding"/>
    <property type="evidence" value="ECO:0007669"/>
    <property type="project" value="InterPro"/>
</dbReference>
<evidence type="ECO:0000256" key="1">
    <source>
        <dbReference type="SAM" id="Coils"/>
    </source>
</evidence>
<sequence length="240" mass="28768">MLNSYDFSHNNLDAIFSFQKLSHCQFPSLNISHQFDFSFLDNLILNKSDFQTSLSDSILISDTQSVTAEVDKLMNEERERLKTFRNRIYYLLLFLFLGFVVKAYFMYRYYKKTKRQRAQMLLENKNLQMTKKENKELQQKINTSFDEVIQLAKENSSEFLIRFQEVYPHCYYKLVHLYPDLQTSEIKFCAMLYLNFSTKDIAEFTFVTPKAVQNRKNRLRKKLNISSDEDLNVWMKKTCD</sequence>
<evidence type="ECO:0000256" key="2">
    <source>
        <dbReference type="SAM" id="Phobius"/>
    </source>
</evidence>
<dbReference type="SUPFAM" id="SSF46894">
    <property type="entry name" value="C-terminal effector domain of the bipartite response regulators"/>
    <property type="match status" value="1"/>
</dbReference>
<feature type="transmembrane region" description="Helical" evidence="2">
    <location>
        <begin position="88"/>
        <end position="107"/>
    </location>
</feature>
<dbReference type="AlphaFoldDB" id="A0A1W1YL50"/>
<protein>
    <recommendedName>
        <fullName evidence="5">Regulatory protein, luxR family</fullName>
    </recommendedName>
</protein>
<organism evidence="3 4">
    <name type="scientific">Moheibacter sediminis</name>
    <dbReference type="NCBI Taxonomy" id="1434700"/>
    <lineage>
        <taxon>Bacteria</taxon>
        <taxon>Pseudomonadati</taxon>
        <taxon>Bacteroidota</taxon>
        <taxon>Flavobacteriia</taxon>
        <taxon>Flavobacteriales</taxon>
        <taxon>Weeksellaceae</taxon>
        <taxon>Moheibacter</taxon>
    </lineage>
</organism>
<dbReference type="EMBL" id="FWXS01000001">
    <property type="protein sequence ID" value="SMC36856.1"/>
    <property type="molecule type" value="Genomic_DNA"/>
</dbReference>